<accession>A0A5C6TQH0</accession>
<dbReference type="CDD" id="cd00077">
    <property type="entry name" value="HDc"/>
    <property type="match status" value="1"/>
</dbReference>
<dbReference type="InterPro" id="IPR037522">
    <property type="entry name" value="HD_GYP_dom"/>
</dbReference>
<dbReference type="SMART" id="SM00471">
    <property type="entry name" value="HDc"/>
    <property type="match status" value="1"/>
</dbReference>
<dbReference type="EMBL" id="VOQQ01000001">
    <property type="protein sequence ID" value="TXC62430.1"/>
    <property type="molecule type" value="Genomic_DNA"/>
</dbReference>
<dbReference type="Pfam" id="PF13487">
    <property type="entry name" value="HD_5"/>
    <property type="match status" value="1"/>
</dbReference>
<dbReference type="GO" id="GO:0008081">
    <property type="term" value="F:phosphoric diester hydrolase activity"/>
    <property type="evidence" value="ECO:0007669"/>
    <property type="project" value="UniProtKB-ARBA"/>
</dbReference>
<dbReference type="PROSITE" id="PS51832">
    <property type="entry name" value="HD_GYP"/>
    <property type="match status" value="1"/>
</dbReference>
<proteinExistence type="predicted"/>
<dbReference type="InterPro" id="IPR021812">
    <property type="entry name" value="DUF3391"/>
</dbReference>
<dbReference type="Proteomes" id="UP000321249">
    <property type="component" value="Unassembled WGS sequence"/>
</dbReference>
<evidence type="ECO:0000256" key="1">
    <source>
        <dbReference type="SAM" id="MobiDB-lite"/>
    </source>
</evidence>
<protein>
    <submittedName>
        <fullName evidence="3">HD-GYP domain-containing protein</fullName>
    </submittedName>
</protein>
<comment type="caution">
    <text evidence="3">The sequence shown here is derived from an EMBL/GenBank/DDBJ whole genome shotgun (WGS) entry which is preliminary data.</text>
</comment>
<dbReference type="SUPFAM" id="SSF109604">
    <property type="entry name" value="HD-domain/PDEase-like"/>
    <property type="match status" value="1"/>
</dbReference>
<dbReference type="InterPro" id="IPR003607">
    <property type="entry name" value="HD/PDEase_dom"/>
</dbReference>
<evidence type="ECO:0000313" key="4">
    <source>
        <dbReference type="Proteomes" id="UP000321249"/>
    </source>
</evidence>
<dbReference type="OrthoDB" id="9802066at2"/>
<dbReference type="PANTHER" id="PTHR43155">
    <property type="entry name" value="CYCLIC DI-GMP PHOSPHODIESTERASE PA4108-RELATED"/>
    <property type="match status" value="1"/>
</dbReference>
<dbReference type="AlphaFoldDB" id="A0A5C6TQH0"/>
<evidence type="ECO:0000313" key="3">
    <source>
        <dbReference type="EMBL" id="TXC62430.1"/>
    </source>
</evidence>
<evidence type="ECO:0000259" key="2">
    <source>
        <dbReference type="PROSITE" id="PS51832"/>
    </source>
</evidence>
<organism evidence="3 4">
    <name type="scientific">Allosphingosinicella ginsenosidimutans</name>
    <dbReference type="NCBI Taxonomy" id="1176539"/>
    <lineage>
        <taxon>Bacteria</taxon>
        <taxon>Pseudomonadati</taxon>
        <taxon>Pseudomonadota</taxon>
        <taxon>Alphaproteobacteria</taxon>
        <taxon>Sphingomonadales</taxon>
        <taxon>Sphingomonadaceae</taxon>
        <taxon>Allosphingosinicella</taxon>
    </lineage>
</organism>
<name>A0A5C6TQH0_9SPHN</name>
<reference evidence="3 4" key="1">
    <citation type="journal article" date="2015" name="J. Microbiol.">
        <title>Sphingosinicella ginsenosidimutans sp. nov., with ginsenoside converting activity.</title>
        <authorList>
            <person name="Kim J.K."/>
            <person name="Kang M.S."/>
            <person name="Park S.C."/>
            <person name="Kim K.M."/>
            <person name="Choi K."/>
            <person name="Yoon M.H."/>
            <person name="Im W.T."/>
        </authorList>
    </citation>
    <scope>NUCLEOTIDE SEQUENCE [LARGE SCALE GENOMIC DNA]</scope>
    <source>
        <strain evidence="3 4">BS-11</strain>
    </source>
</reference>
<feature type="region of interest" description="Disordered" evidence="1">
    <location>
        <begin position="60"/>
        <end position="106"/>
    </location>
</feature>
<dbReference type="Gene3D" id="1.10.3210.10">
    <property type="entry name" value="Hypothetical protein af1432"/>
    <property type="match status" value="1"/>
</dbReference>
<feature type="compositionally biased region" description="Low complexity" evidence="1">
    <location>
        <begin position="81"/>
        <end position="90"/>
    </location>
</feature>
<feature type="domain" description="HD-GYP" evidence="2">
    <location>
        <begin position="148"/>
        <end position="344"/>
    </location>
</feature>
<gene>
    <name evidence="3" type="ORF">FRZ32_01425</name>
</gene>
<keyword evidence="4" id="KW-1185">Reference proteome</keyword>
<sequence length="425" mass="46726">MQRLTKDEIRLGMYIHRLEGPWLKHPFWRQSFLLTDPDDLELIRNGEFTAIVIDETKSLSPTPVGVAESAPLPEPVERAEPPAAASAKARPAPPRPPAPPRRVSTAEEIDRAEATAEKAKRTVAQLLAQARLGRAVDIARVIPVVEDIAASVDRNPSALISITRMRDKDEYIYVHSVAVCALMVNLARQLGFAERDVREAGLAGLLLDFGKVVVPEMLLRKPSKLSEVEFGLVRQHVERGYQILKSNGYPDVIADAALHHHERIDGSGYPHRLKGDEISLIAKMAAVCDVYDAITSRRPYRPAAAPADSLATMFGWAGQFDEKVLAAFVRSLGIYPVGSLVRLKSNRLALVIDQAENDSLRPLVRVFYCVGTRRRVPACDLDLSAGDEGDAIVSREDPVKWGFTNWESQWTNVIRAGPASTAAAA</sequence>
<dbReference type="RefSeq" id="WP_147041818.1">
    <property type="nucleotide sequence ID" value="NZ_BAABIR010000001.1"/>
</dbReference>
<feature type="compositionally biased region" description="Pro residues" evidence="1">
    <location>
        <begin position="91"/>
        <end position="100"/>
    </location>
</feature>
<dbReference type="PANTHER" id="PTHR43155:SF2">
    <property type="entry name" value="CYCLIC DI-GMP PHOSPHODIESTERASE PA4108"/>
    <property type="match status" value="1"/>
</dbReference>
<dbReference type="Pfam" id="PF11871">
    <property type="entry name" value="DUF3391"/>
    <property type="match status" value="1"/>
</dbReference>